<evidence type="ECO:0000313" key="2">
    <source>
        <dbReference type="Proteomes" id="UP000464378"/>
    </source>
</evidence>
<protein>
    <recommendedName>
        <fullName evidence="3">AAA domain-containing protein</fullName>
    </recommendedName>
</protein>
<dbReference type="InParanoid" id="A0A6C2YKL3"/>
<dbReference type="PANTHER" id="PTHR43384:SF13">
    <property type="entry name" value="SLR0110 PROTEIN"/>
    <property type="match status" value="1"/>
</dbReference>
<dbReference type="GO" id="GO:0016887">
    <property type="term" value="F:ATP hydrolysis activity"/>
    <property type="evidence" value="ECO:0007669"/>
    <property type="project" value="TreeGrafter"/>
</dbReference>
<organism evidence="1">
    <name type="scientific">Tuwongella immobilis</name>
    <dbReference type="NCBI Taxonomy" id="692036"/>
    <lineage>
        <taxon>Bacteria</taxon>
        <taxon>Pseudomonadati</taxon>
        <taxon>Planctomycetota</taxon>
        <taxon>Planctomycetia</taxon>
        <taxon>Gemmatales</taxon>
        <taxon>Gemmataceae</taxon>
        <taxon>Tuwongella</taxon>
    </lineage>
</organism>
<dbReference type="RefSeq" id="WP_162656656.1">
    <property type="nucleotide sequence ID" value="NZ_LR593887.1"/>
</dbReference>
<dbReference type="PANTHER" id="PTHR43384">
    <property type="entry name" value="SEPTUM SITE-DETERMINING PROTEIN MIND HOMOLOG, CHLOROPLASTIC-RELATED"/>
    <property type="match status" value="1"/>
</dbReference>
<keyword evidence="2" id="KW-1185">Reference proteome</keyword>
<dbReference type="AlphaFoldDB" id="A0A6C2YKL3"/>
<dbReference type="InterPro" id="IPR027417">
    <property type="entry name" value="P-loop_NTPase"/>
</dbReference>
<dbReference type="GO" id="GO:0051782">
    <property type="term" value="P:negative regulation of cell division"/>
    <property type="evidence" value="ECO:0007669"/>
    <property type="project" value="TreeGrafter"/>
</dbReference>
<dbReference type="EMBL" id="LR593887">
    <property type="protein sequence ID" value="VTR98448.1"/>
    <property type="molecule type" value="Genomic_DNA"/>
</dbReference>
<dbReference type="EMBL" id="LR586016">
    <property type="protein sequence ID" value="VIP01452.1"/>
    <property type="molecule type" value="Genomic_DNA"/>
</dbReference>
<dbReference type="GO" id="GO:0005524">
    <property type="term" value="F:ATP binding"/>
    <property type="evidence" value="ECO:0007669"/>
    <property type="project" value="TreeGrafter"/>
</dbReference>
<dbReference type="Gene3D" id="3.40.50.300">
    <property type="entry name" value="P-loop containing nucleotide triphosphate hydrolases"/>
    <property type="match status" value="1"/>
</dbReference>
<dbReference type="Proteomes" id="UP000464378">
    <property type="component" value="Chromosome"/>
</dbReference>
<accession>A0A6C2YKL3</accession>
<dbReference type="KEGG" id="tim:GMBLW1_25080"/>
<evidence type="ECO:0008006" key="3">
    <source>
        <dbReference type="Google" id="ProtNLM"/>
    </source>
</evidence>
<gene>
    <name evidence="1" type="ORF">GMBLW1_25080</name>
</gene>
<sequence length="393" mass="43048">MDPLSVILVGLAEREAGLTTEEVLSLGGQVDHRFRTVQQACDVLRPAGKLPRRVFIVAVPLDRDLESIRILNDHFPGEPILLLTNHGDDAAFVRDAMRAGAAQVTHAELGEDFRQAMERLSRQFGLQPRRSRVVAVIGATEGCGTTTVAVNLAVESAELAKRSTILAELGTRLGRLAVLLNFKPQMTTQELLNGPMPPPSLVRGTLTPLRDHLHVLAGPYQVLGSSIPPENQQRLVHLLRNFADLVVVDTPYTYDEEYFAILHAADEIVLMMEQKISSVHAALLLKNALEIRKIPGTLHLVVNRFQPHGPGATLSEIQELLKTSAIRCIRNQGTTVLEAANNGLPIRDQSPSAPPLEDVRALLAELLQTPELLTVAAESAPSRIGRFLHWLTH</sequence>
<proteinExistence type="predicted"/>
<dbReference type="GO" id="GO:0009898">
    <property type="term" value="C:cytoplasmic side of plasma membrane"/>
    <property type="evidence" value="ECO:0007669"/>
    <property type="project" value="TreeGrafter"/>
</dbReference>
<dbReference type="SUPFAM" id="SSF52540">
    <property type="entry name" value="P-loop containing nucleoside triphosphate hydrolases"/>
    <property type="match status" value="1"/>
</dbReference>
<dbReference type="GO" id="GO:0005829">
    <property type="term" value="C:cytosol"/>
    <property type="evidence" value="ECO:0007669"/>
    <property type="project" value="TreeGrafter"/>
</dbReference>
<reference evidence="1" key="1">
    <citation type="submission" date="2019-04" db="EMBL/GenBank/DDBJ databases">
        <authorList>
            <consortium name="Science for Life Laboratories"/>
        </authorList>
    </citation>
    <scope>NUCLEOTIDE SEQUENCE</scope>
    <source>
        <strain evidence="1">MBLW1</strain>
    </source>
</reference>
<name>A0A6C2YKL3_9BACT</name>
<evidence type="ECO:0000313" key="1">
    <source>
        <dbReference type="EMBL" id="VIP01452.1"/>
    </source>
</evidence>
<dbReference type="InterPro" id="IPR050625">
    <property type="entry name" value="ParA/MinD_ATPase"/>
</dbReference>